<dbReference type="Pfam" id="PF24389">
    <property type="entry name" value="ORC-CDC6-like"/>
    <property type="match status" value="1"/>
</dbReference>
<reference evidence="1" key="1">
    <citation type="submission" date="2021-04" db="EMBL/GenBank/DDBJ databases">
        <title>novel species isolated from subtropical streams in China.</title>
        <authorList>
            <person name="Lu H."/>
        </authorList>
    </citation>
    <scope>NUCLEOTIDE SEQUENCE</scope>
    <source>
        <strain evidence="1">FT137W</strain>
    </source>
</reference>
<organism evidence="1 2">
    <name type="scientific">Undibacterium fentianense</name>
    <dbReference type="NCBI Taxonomy" id="2828728"/>
    <lineage>
        <taxon>Bacteria</taxon>
        <taxon>Pseudomonadati</taxon>
        <taxon>Pseudomonadota</taxon>
        <taxon>Betaproteobacteria</taxon>
        <taxon>Burkholderiales</taxon>
        <taxon>Oxalobacteraceae</taxon>
        <taxon>Undibacterium</taxon>
    </lineage>
</organism>
<sequence>MKILDHAILAKTRAEEHEADVWGKFFIPPYFEKLSLKTATRSTYIVGKRGCGKTMLLKYMDYHTAFSPRRATIPNEELQHVGIYWRVDTQFCNSLKARGVDELQWISIFESYFSLVVSIEIIRATRTIAKSTYKGFNEQNIAELKFNCATDFHPDFPIEPDKLEKYLEGRRRLFSTWISNMSSMEQPLLPPGRAFIEALIADLKNTSALRDISFYIYVDEVENLVPYQRRVLNSYLKHSQKPFIVSFTSKELSDESSTTGSESVNATHDFRLITLDEMLDDQCRNVFFAEVYLANLELAAGNQQGYFIQSMLSPDGLATRQSDSYREQILRNIRSRFPSKTSKELAKAALEEPRIKRILEERIGRALEKKKSHLKSSVFMHYQDIPEALVIVPALLSRPKHTSEYVIDELEKYRKNGSGAFDTTWIHNNLVGALLELYRPYQTICPIYSGFDTFCTMASNNLRHFLILAYKSLEVSELLDQDVEIFTVNTQARAAYEAADKLIDEIKTFGQYGERLRMFVLRLGGAFRGLQAQQAMSEPEQNQFTINSGSRSLLQDEIQFIREAMKYAILIEQLETKTKSLVGADIVDYQLNPIYAPYFQISYRRKRKIEISVEDFHVLSLGTENDYRAFCSRIFKDDQNQIATSQMGLWQ</sequence>
<evidence type="ECO:0000313" key="1">
    <source>
        <dbReference type="EMBL" id="MBR7798883.1"/>
    </source>
</evidence>
<accession>A0A941E374</accession>
<gene>
    <name evidence="1" type="ORF">KDM90_02525</name>
</gene>
<dbReference type="EMBL" id="JAGSPJ010000001">
    <property type="protein sequence ID" value="MBR7798883.1"/>
    <property type="molecule type" value="Genomic_DNA"/>
</dbReference>
<protein>
    <submittedName>
        <fullName evidence="1">Uncharacterized protein</fullName>
    </submittedName>
</protein>
<dbReference type="SUPFAM" id="SSF52540">
    <property type="entry name" value="P-loop containing nucleoside triphosphate hydrolases"/>
    <property type="match status" value="1"/>
</dbReference>
<proteinExistence type="predicted"/>
<dbReference type="Proteomes" id="UP000678545">
    <property type="component" value="Unassembled WGS sequence"/>
</dbReference>
<dbReference type="RefSeq" id="WP_212674007.1">
    <property type="nucleotide sequence ID" value="NZ_JAGSPJ010000001.1"/>
</dbReference>
<evidence type="ECO:0000313" key="2">
    <source>
        <dbReference type="Proteomes" id="UP000678545"/>
    </source>
</evidence>
<keyword evidence="2" id="KW-1185">Reference proteome</keyword>
<name>A0A941E374_9BURK</name>
<dbReference type="InterPro" id="IPR027417">
    <property type="entry name" value="P-loop_NTPase"/>
</dbReference>
<comment type="caution">
    <text evidence="1">The sequence shown here is derived from an EMBL/GenBank/DDBJ whole genome shotgun (WGS) entry which is preliminary data.</text>
</comment>
<dbReference type="InterPro" id="IPR056955">
    <property type="entry name" value="ORC-CDC6-like"/>
</dbReference>
<dbReference type="AlphaFoldDB" id="A0A941E374"/>